<proteinExistence type="predicted"/>
<comment type="caution">
    <text evidence="2">The sequence shown here is derived from an EMBL/GenBank/DDBJ whole genome shotgun (WGS) entry which is preliminary data.</text>
</comment>
<name>A0ABQ4XYW9_9ASTR</name>
<evidence type="ECO:0000313" key="2">
    <source>
        <dbReference type="EMBL" id="GJS70436.1"/>
    </source>
</evidence>
<organism evidence="2 3">
    <name type="scientific">Tanacetum coccineum</name>
    <dbReference type="NCBI Taxonomy" id="301880"/>
    <lineage>
        <taxon>Eukaryota</taxon>
        <taxon>Viridiplantae</taxon>
        <taxon>Streptophyta</taxon>
        <taxon>Embryophyta</taxon>
        <taxon>Tracheophyta</taxon>
        <taxon>Spermatophyta</taxon>
        <taxon>Magnoliopsida</taxon>
        <taxon>eudicotyledons</taxon>
        <taxon>Gunneridae</taxon>
        <taxon>Pentapetalae</taxon>
        <taxon>asterids</taxon>
        <taxon>campanulids</taxon>
        <taxon>Asterales</taxon>
        <taxon>Asteraceae</taxon>
        <taxon>Asteroideae</taxon>
        <taxon>Anthemideae</taxon>
        <taxon>Anthemidinae</taxon>
        <taxon>Tanacetum</taxon>
    </lineage>
</organism>
<sequence length="109" mass="12747">MITSSLRNTTYREDRIRGGRSLGRHPQSKGTKSLGPKEQESMINQVLRIPHPLTQITDDVCPDMILWQITDERKADRCEETLRGSYRTTYLSDWNEMTEMMSGDNREER</sequence>
<dbReference type="Proteomes" id="UP001151760">
    <property type="component" value="Unassembled WGS sequence"/>
</dbReference>
<protein>
    <submittedName>
        <fullName evidence="2">Uncharacterized protein</fullName>
    </submittedName>
</protein>
<feature type="region of interest" description="Disordered" evidence="1">
    <location>
        <begin position="1"/>
        <end position="40"/>
    </location>
</feature>
<accession>A0ABQ4XYW9</accession>
<reference evidence="2" key="2">
    <citation type="submission" date="2022-01" db="EMBL/GenBank/DDBJ databases">
        <authorList>
            <person name="Yamashiro T."/>
            <person name="Shiraishi A."/>
            <person name="Satake H."/>
            <person name="Nakayama K."/>
        </authorList>
    </citation>
    <scope>NUCLEOTIDE SEQUENCE</scope>
</reference>
<gene>
    <name evidence="2" type="ORF">Tco_0703277</name>
</gene>
<reference evidence="2" key="1">
    <citation type="journal article" date="2022" name="Int. J. Mol. Sci.">
        <title>Draft Genome of Tanacetum Coccineum: Genomic Comparison of Closely Related Tanacetum-Family Plants.</title>
        <authorList>
            <person name="Yamashiro T."/>
            <person name="Shiraishi A."/>
            <person name="Nakayama K."/>
            <person name="Satake H."/>
        </authorList>
    </citation>
    <scope>NUCLEOTIDE SEQUENCE</scope>
</reference>
<evidence type="ECO:0000313" key="3">
    <source>
        <dbReference type="Proteomes" id="UP001151760"/>
    </source>
</evidence>
<keyword evidence="3" id="KW-1185">Reference proteome</keyword>
<evidence type="ECO:0000256" key="1">
    <source>
        <dbReference type="SAM" id="MobiDB-lite"/>
    </source>
</evidence>
<dbReference type="EMBL" id="BQNB010009935">
    <property type="protein sequence ID" value="GJS70436.1"/>
    <property type="molecule type" value="Genomic_DNA"/>
</dbReference>